<dbReference type="RefSeq" id="WP_248654404.1">
    <property type="nucleotide sequence ID" value="NZ_CP096658.1"/>
</dbReference>
<sequence>MSENECHVYRDRESNSTYVGDPFVGVPVSRDIVEAVATQFHIKADSLARALREVQNTSVINVETLFTGFDPLPVGRSDEGLLYVLAEADGCWDTVADQIGLTEDGRDAVATAHDRQVREMVGDREVRGGSGFVVSCSEFPADAIDDIVAVVEKTRLTNRQATTWILSQYVPGSDAIARILSIPESVVQSELATVDRTTRRSAAETRTLDVPGPLTRLEPEPQSPTWMGLDWSRWFDLRDGKTLREELPRRPGLYRVRHTELPGLMYVGESGSEGGVRQRVGLGLSAGLSGSDRQTGDPHGAARPLQQITEIAGGNMEVSVTTPPISSNRRHRRAIEATLVAVCRREIGWTPMVQLNREPAEHVSSPHSELHRELRNIAERSSYSVPSWQPWRDVTAPHWLGLSWTESRPLSERDKIDSTGVYAFRLWREDQTGERWGQTVQEMGTTGSISSRLFKLQNGYGDDMRFSVVALDGLSTDTQRRSRELREVRHDIIGAHYLATGTLPEAQF</sequence>
<feature type="domain" description="DUF8048" evidence="1">
    <location>
        <begin position="27"/>
        <end position="151"/>
    </location>
</feature>
<protein>
    <recommendedName>
        <fullName evidence="1">DUF8048 domain-containing protein</fullName>
    </recommendedName>
</protein>
<dbReference type="KEGG" id="haxz:M0R88_15795"/>
<dbReference type="EMBL" id="CP096658">
    <property type="protein sequence ID" value="UPV99966.1"/>
    <property type="molecule type" value="Genomic_DNA"/>
</dbReference>
<keyword evidence="3" id="KW-1185">Reference proteome</keyword>
<gene>
    <name evidence="2" type="ORF">M0R88_15795</name>
</gene>
<evidence type="ECO:0000313" key="3">
    <source>
        <dbReference type="Proteomes" id="UP000830434"/>
    </source>
</evidence>
<dbReference type="AlphaFoldDB" id="A0A8U0IFV2"/>
<organism evidence="2 3">
    <name type="scientific">Halorussus gelatinilyticus</name>
    <dbReference type="NCBI Taxonomy" id="2937524"/>
    <lineage>
        <taxon>Archaea</taxon>
        <taxon>Methanobacteriati</taxon>
        <taxon>Methanobacteriota</taxon>
        <taxon>Stenosarchaea group</taxon>
        <taxon>Halobacteria</taxon>
        <taxon>Halobacteriales</taxon>
        <taxon>Haladaptataceae</taxon>
        <taxon>Halorussus</taxon>
    </lineage>
</organism>
<name>A0A8U0IFV2_9EURY</name>
<dbReference type="Proteomes" id="UP000830434">
    <property type="component" value="Chromosome"/>
</dbReference>
<evidence type="ECO:0000259" key="1">
    <source>
        <dbReference type="Pfam" id="PF26222"/>
    </source>
</evidence>
<evidence type="ECO:0000313" key="2">
    <source>
        <dbReference type="EMBL" id="UPV99966.1"/>
    </source>
</evidence>
<dbReference type="InterPro" id="IPR058361">
    <property type="entry name" value="DUF8048"/>
</dbReference>
<reference evidence="2" key="1">
    <citation type="submission" date="2022-04" db="EMBL/GenBank/DDBJ databases">
        <title>Diverse halophilic archaea isolated from saline environments.</title>
        <authorList>
            <person name="Cui H.-L."/>
        </authorList>
    </citation>
    <scope>NUCLEOTIDE SEQUENCE</scope>
    <source>
        <strain evidence="2">XZYJT40</strain>
    </source>
</reference>
<accession>A0A8U0IFV2</accession>
<dbReference type="Pfam" id="PF26222">
    <property type="entry name" value="DUF8048"/>
    <property type="match status" value="1"/>
</dbReference>
<dbReference type="GeneID" id="72191348"/>
<proteinExistence type="predicted"/>